<reference evidence="1 2" key="1">
    <citation type="journal article" date="2016" name="Int. J. Syst. Evol. Microbiol.">
        <title>Oceanobacillus halophilus sp. nov., a novel moderately halophilic bacterium from a hypersaline lake.</title>
        <authorList>
            <person name="Amoozegar M.A."/>
            <person name="Bagheri M."/>
            <person name="Makhdoumi A."/>
            <person name="Nikou M.M."/>
            <person name="Fazeli S.A.S."/>
            <person name="Schumann P."/>
            <person name="Sproer C."/>
            <person name="Sanchez-Porro C."/>
            <person name="Ventosa A."/>
        </authorList>
    </citation>
    <scope>NUCLEOTIDE SEQUENCE [LARGE SCALE GENOMIC DNA]</scope>
    <source>
        <strain evidence="1 2">DSM 23996</strain>
    </source>
</reference>
<protein>
    <submittedName>
        <fullName evidence="1">Uncharacterized protein</fullName>
    </submittedName>
</protein>
<evidence type="ECO:0000313" key="2">
    <source>
        <dbReference type="Proteomes" id="UP000269301"/>
    </source>
</evidence>
<dbReference type="OrthoDB" id="2848405at2"/>
<name>A0A494ZV26_9BACI</name>
<evidence type="ECO:0000313" key="1">
    <source>
        <dbReference type="EMBL" id="RKQ30261.1"/>
    </source>
</evidence>
<proteinExistence type="predicted"/>
<dbReference type="AlphaFoldDB" id="A0A494ZV26"/>
<comment type="caution">
    <text evidence="1">The sequence shown here is derived from an EMBL/GenBank/DDBJ whole genome shotgun (WGS) entry which is preliminary data.</text>
</comment>
<organism evidence="1 2">
    <name type="scientific">Oceanobacillus halophilus</name>
    <dbReference type="NCBI Taxonomy" id="930130"/>
    <lineage>
        <taxon>Bacteria</taxon>
        <taxon>Bacillati</taxon>
        <taxon>Bacillota</taxon>
        <taxon>Bacilli</taxon>
        <taxon>Bacillales</taxon>
        <taxon>Bacillaceae</taxon>
        <taxon>Oceanobacillus</taxon>
    </lineage>
</organism>
<dbReference type="RefSeq" id="WP_121205660.1">
    <property type="nucleotide sequence ID" value="NZ_RBZP01000019.1"/>
</dbReference>
<gene>
    <name evidence="1" type="ORF">D8M06_16350</name>
</gene>
<keyword evidence="2" id="KW-1185">Reference proteome</keyword>
<sequence length="245" mass="29385">MKEKNESIKKVLEFSQSKTNRKQFRHDYPIPKEIRDEMMTEIYADFTKYVTLCHYDQLHPQLHEFSEEHQTKPDKRGALEYNLFWSIINYLADENSESSCVEDYIAENYLHLKTKPLITSWLREWDKAIPKFYYVGYKYNDRSFVVVDMLENKTLDVIVYNQDAVPPKKGEIVMGILIPEGDALYFPIIDFYHFDFTAREEIGRHILYYFEKYLKDFTLREAFFHVLSAALQVEQYFSKEHTSSQ</sequence>
<dbReference type="EMBL" id="RBZP01000019">
    <property type="protein sequence ID" value="RKQ30261.1"/>
    <property type="molecule type" value="Genomic_DNA"/>
</dbReference>
<dbReference type="Proteomes" id="UP000269301">
    <property type="component" value="Unassembled WGS sequence"/>
</dbReference>
<accession>A0A494ZV26</accession>